<dbReference type="InterPro" id="IPR010359">
    <property type="entry name" value="IrrE_HExxH"/>
</dbReference>
<dbReference type="Gene3D" id="1.10.10.2910">
    <property type="match status" value="1"/>
</dbReference>
<evidence type="ECO:0000313" key="4">
    <source>
        <dbReference type="Proteomes" id="UP000034982"/>
    </source>
</evidence>
<gene>
    <name evidence="3" type="ORF">T230_14040</name>
    <name evidence="2" type="ORF">T230_14050</name>
</gene>
<dbReference type="PATRIC" id="fig|1411022.3.peg.1850"/>
<dbReference type="AlphaFoldDB" id="W2CFZ7"/>
<organism evidence="2 4">
    <name type="scientific">Tannerella sp. oral taxon BU063 isolate Cell 1/3</name>
    <dbReference type="NCBI Taxonomy" id="1411022"/>
    <lineage>
        <taxon>Bacteria</taxon>
        <taxon>Pseudomonadati</taxon>
        <taxon>Bacteroidota</taxon>
        <taxon>Bacteroidia</taxon>
        <taxon>Bacteroidales</taxon>
        <taxon>Tannerellaceae</taxon>
        <taxon>Tannerella</taxon>
    </lineage>
</organism>
<dbReference type="Pfam" id="PF06114">
    <property type="entry name" value="Peptidase_M78"/>
    <property type="match status" value="1"/>
</dbReference>
<accession>W2CFZ7</accession>
<evidence type="ECO:0000313" key="3">
    <source>
        <dbReference type="EMBL" id="ETK06142.1"/>
    </source>
</evidence>
<dbReference type="PANTHER" id="PTHR43236">
    <property type="entry name" value="ANTITOXIN HIGA1"/>
    <property type="match status" value="1"/>
</dbReference>
<dbReference type="InterPro" id="IPR052345">
    <property type="entry name" value="Rad_response_metalloprotease"/>
</dbReference>
<proteinExistence type="predicted"/>
<evidence type="ECO:0000259" key="1">
    <source>
        <dbReference type="Pfam" id="PF06114"/>
    </source>
</evidence>
<reference evidence="2 4" key="1">
    <citation type="submission" date="2013-11" db="EMBL/GenBank/DDBJ databases">
        <title>Single cell genomics of uncultured Tannerella BU063 (oral taxon 286).</title>
        <authorList>
            <person name="Beall C.J."/>
            <person name="Campbell A.G."/>
            <person name="Griffen A.L."/>
            <person name="Podar M."/>
            <person name="Leys E.J."/>
        </authorList>
    </citation>
    <scope>NUCLEOTIDE SEQUENCE [LARGE SCALE GENOMIC DNA]</scope>
    <source>
        <strain evidence="2">Cell 1/3</strain>
    </source>
</reference>
<dbReference type="EMBL" id="AYYE01001216">
    <property type="protein sequence ID" value="ETK06139.1"/>
    <property type="molecule type" value="Genomic_DNA"/>
</dbReference>
<dbReference type="PANTHER" id="PTHR43236:SF1">
    <property type="entry name" value="BLL7220 PROTEIN"/>
    <property type="match status" value="1"/>
</dbReference>
<dbReference type="EMBL" id="AYYE01001215">
    <property type="protein sequence ID" value="ETK06142.1"/>
    <property type="molecule type" value="Genomic_DNA"/>
</dbReference>
<dbReference type="Proteomes" id="UP000034982">
    <property type="component" value="Unassembled WGS sequence"/>
</dbReference>
<comment type="caution">
    <text evidence="2">The sequence shown here is derived from an EMBL/GenBank/DDBJ whole genome shotgun (WGS) entry which is preliminary data.</text>
</comment>
<evidence type="ECO:0000313" key="2">
    <source>
        <dbReference type="EMBL" id="ETK06139.1"/>
    </source>
</evidence>
<sequence>VAFAMRSEVLPDFTSDKRTFLKQFINRLGDRNILVFEFVDVSNRKEKANVDGFYLHPNAIVLKRRQESFSREIFTLAHELGHYLLDREEVEEVDLAVLPRPEAPISAVETWCNTFAYYLLLGAEKAAELDALPAFEAQNNYGHELIARISKETNLSRLAIYTHLLFQKRLSYTAYRDIRDEMEAEWQQRQLQKAQQREQDKEMGIEVKGRNPQPIRADIVKGIFSVALSSGVIGEREYCQAMRIKPTEINEFRYQ</sequence>
<protein>
    <recommendedName>
        <fullName evidence="1">IrrE N-terminal-like domain-containing protein</fullName>
    </recommendedName>
</protein>
<feature type="domain" description="IrrE N-terminal-like" evidence="1">
    <location>
        <begin position="44"/>
        <end position="128"/>
    </location>
</feature>
<feature type="non-terminal residue" evidence="2">
    <location>
        <position position="1"/>
    </location>
</feature>
<name>W2CFZ7_9BACT</name>